<organism evidence="2 3">
    <name type="scientific">Escallonia rubra</name>
    <dbReference type="NCBI Taxonomy" id="112253"/>
    <lineage>
        <taxon>Eukaryota</taxon>
        <taxon>Viridiplantae</taxon>
        <taxon>Streptophyta</taxon>
        <taxon>Embryophyta</taxon>
        <taxon>Tracheophyta</taxon>
        <taxon>Spermatophyta</taxon>
        <taxon>Magnoliopsida</taxon>
        <taxon>eudicotyledons</taxon>
        <taxon>Gunneridae</taxon>
        <taxon>Pentapetalae</taxon>
        <taxon>asterids</taxon>
        <taxon>campanulids</taxon>
        <taxon>Escalloniales</taxon>
        <taxon>Escalloniaceae</taxon>
        <taxon>Escallonia</taxon>
    </lineage>
</organism>
<feature type="compositionally biased region" description="Basic residues" evidence="1">
    <location>
        <begin position="214"/>
        <end position="225"/>
    </location>
</feature>
<feature type="compositionally biased region" description="Basic and acidic residues" evidence="1">
    <location>
        <begin position="81"/>
        <end position="111"/>
    </location>
</feature>
<evidence type="ECO:0000313" key="3">
    <source>
        <dbReference type="Proteomes" id="UP001187471"/>
    </source>
</evidence>
<sequence>MKSISGKVISSKPISHSKAAETVANFASSDNGASLTVSAYLKRAAAEFTKLAHFHKQLKSSHSGRKRQKHQSTTKFSVHPVKTEHNPVVIEQRHQESDGRRRKYRLAELNRENPSTSGHNPRDGGLESVGVSRKQKRNWSKNAIDESRNGECPNMIGERDLTNVEDSVRKREKERKKGEVEQREGGGSLGNEKKRKIREFIDEELLDSGEQRGMKKKKRKVAVEG</sequence>
<dbReference type="PANTHER" id="PTHR48227">
    <property type="entry name" value="DNA TOPOISOMERASE 1-LIKE"/>
    <property type="match status" value="1"/>
</dbReference>
<feature type="region of interest" description="Disordered" evidence="1">
    <location>
        <begin position="55"/>
        <end position="225"/>
    </location>
</feature>
<dbReference type="AlphaFoldDB" id="A0AA88QNP9"/>
<dbReference type="PANTHER" id="PTHR48227:SF1">
    <property type="entry name" value="DNA LIGASE 1-LIKE"/>
    <property type="match status" value="1"/>
</dbReference>
<comment type="caution">
    <text evidence="2">The sequence shown here is derived from an EMBL/GenBank/DDBJ whole genome shotgun (WGS) entry which is preliminary data.</text>
</comment>
<gene>
    <name evidence="2" type="ORF">RJ640_025483</name>
</gene>
<name>A0AA88QNP9_9ASTE</name>
<keyword evidence="3" id="KW-1185">Reference proteome</keyword>
<evidence type="ECO:0000313" key="2">
    <source>
        <dbReference type="EMBL" id="KAK2974134.1"/>
    </source>
</evidence>
<accession>A0AA88QNP9</accession>
<feature type="compositionally biased region" description="Basic and acidic residues" evidence="1">
    <location>
        <begin position="157"/>
        <end position="184"/>
    </location>
</feature>
<dbReference type="EMBL" id="JAVXUO010002331">
    <property type="protein sequence ID" value="KAK2974134.1"/>
    <property type="molecule type" value="Genomic_DNA"/>
</dbReference>
<proteinExistence type="predicted"/>
<feature type="compositionally biased region" description="Basic residues" evidence="1">
    <location>
        <begin position="55"/>
        <end position="72"/>
    </location>
</feature>
<evidence type="ECO:0000256" key="1">
    <source>
        <dbReference type="SAM" id="MobiDB-lite"/>
    </source>
</evidence>
<reference evidence="2" key="1">
    <citation type="submission" date="2022-12" db="EMBL/GenBank/DDBJ databases">
        <title>Draft genome assemblies for two species of Escallonia (Escalloniales).</title>
        <authorList>
            <person name="Chanderbali A."/>
            <person name="Dervinis C."/>
            <person name="Anghel I."/>
            <person name="Soltis D."/>
            <person name="Soltis P."/>
            <person name="Zapata F."/>
        </authorList>
    </citation>
    <scope>NUCLEOTIDE SEQUENCE</scope>
    <source>
        <strain evidence="2">UCBG92.1500</strain>
        <tissue evidence="2">Leaf</tissue>
    </source>
</reference>
<dbReference type="Proteomes" id="UP001187471">
    <property type="component" value="Unassembled WGS sequence"/>
</dbReference>
<protein>
    <submittedName>
        <fullName evidence="2">Uncharacterized protein</fullName>
    </submittedName>
</protein>